<dbReference type="Gene3D" id="1.10.555.10">
    <property type="entry name" value="Rho GTPase activation protein"/>
    <property type="match status" value="1"/>
</dbReference>
<sequence>MRSASYAHYPPSRSGDRPSDGNDSPRALGAHPPIDNLRPRSILRKPNPLLPPCPVDYSQQLPRPSRPLPLMPRMDMYPPYQSPSSLSSTYKDSPHSPATPYSRGHVPWMPRGYESRHQQYNPSHHADHQQSPRDHGDYQKRTYLPPHAFQQQQIGARDGFASMPDIRRIPRPSSAEIERDRQARACGLQLDYTSHQHTLPSSNSHLPRGSRRLEEDQLHREPKTLVDRVKPYPPRPKPHILYPRLDKLVRREKYRAMDHISYDEDVMELYKEDGDLREKLREKRKRGAEKRDPKFHVMGAPLRDVLIHASSTITIGEYQHDVPTLVVACVEELTRTGIYQQGLFRALPSRDRHLQLFDIYDSSADYGAKFSMHGQTMPDICSILSTFISALPHPLLDPKFYGGFWHWCVKPSVKREEVRRSQQDAEEEEKRARGELPLLLPMSAQQHQRQAQDDLHLGHDGDIERHQIMVAQIILRFLPIGQLSLLIYLCGFFTQLPLCPENGIQFEDIARIFGHKIFGATAKVSSQKMMVWLLSRWHSISEGLLTDACGMSRPSTPVPNQQELPNSEDKGESALVKTPSSRRSRSSDSDRSSYSSSPHDQAESSTSRHRKKRSIESTPESVEEALPRSRRPSRRNRPGRQNSAFATHRRKTSGQELLDVFSKAFANARVSPPSDPKLPEHISGDQPESILLDTRVRLARLQSDLQRNNLVVVDAIKESFKASDEARLLSEKIEQLERTFGERKLHNQSTLANTKEPLQVGIFEVE</sequence>
<gene>
    <name evidence="4" type="ORF">BJ212DRAFT_1479991</name>
</gene>
<evidence type="ECO:0000256" key="1">
    <source>
        <dbReference type="ARBA" id="ARBA00022468"/>
    </source>
</evidence>
<dbReference type="GO" id="GO:0005096">
    <property type="term" value="F:GTPase activator activity"/>
    <property type="evidence" value="ECO:0007669"/>
    <property type="project" value="UniProtKB-KW"/>
</dbReference>
<dbReference type="PANTHER" id="PTHR15228:SF25">
    <property type="entry name" value="F-BAR DOMAIN-CONTAINING PROTEIN"/>
    <property type="match status" value="1"/>
</dbReference>
<dbReference type="AlphaFoldDB" id="A0A9P7EE33"/>
<comment type="caution">
    <text evidence="4">The sequence shown here is derived from an EMBL/GenBank/DDBJ whole genome shotgun (WGS) entry which is preliminary data.</text>
</comment>
<feature type="compositionally biased region" description="Polar residues" evidence="2">
    <location>
        <begin position="553"/>
        <end position="565"/>
    </location>
</feature>
<feature type="domain" description="Rho-GAP" evidence="3">
    <location>
        <begin position="300"/>
        <end position="552"/>
    </location>
</feature>
<feature type="region of interest" description="Disordered" evidence="2">
    <location>
        <begin position="1"/>
        <end position="181"/>
    </location>
</feature>
<dbReference type="PROSITE" id="PS50238">
    <property type="entry name" value="RHOGAP"/>
    <property type="match status" value="1"/>
</dbReference>
<feature type="compositionally biased region" description="Polar residues" evidence="2">
    <location>
        <begin position="194"/>
        <end position="205"/>
    </location>
</feature>
<keyword evidence="1" id="KW-0343">GTPase activation</keyword>
<organism evidence="4 5">
    <name type="scientific">Suillus subaureus</name>
    <dbReference type="NCBI Taxonomy" id="48587"/>
    <lineage>
        <taxon>Eukaryota</taxon>
        <taxon>Fungi</taxon>
        <taxon>Dikarya</taxon>
        <taxon>Basidiomycota</taxon>
        <taxon>Agaricomycotina</taxon>
        <taxon>Agaricomycetes</taxon>
        <taxon>Agaricomycetidae</taxon>
        <taxon>Boletales</taxon>
        <taxon>Suillineae</taxon>
        <taxon>Suillaceae</taxon>
        <taxon>Suillus</taxon>
    </lineage>
</organism>
<evidence type="ECO:0000259" key="3">
    <source>
        <dbReference type="PROSITE" id="PS50238"/>
    </source>
</evidence>
<proteinExistence type="predicted"/>
<protein>
    <recommendedName>
        <fullName evidence="3">Rho-GAP domain-containing protein</fullName>
    </recommendedName>
</protein>
<dbReference type="SMART" id="SM00324">
    <property type="entry name" value="RhoGAP"/>
    <property type="match status" value="1"/>
</dbReference>
<dbReference type="GO" id="GO:0007165">
    <property type="term" value="P:signal transduction"/>
    <property type="evidence" value="ECO:0007669"/>
    <property type="project" value="InterPro"/>
</dbReference>
<feature type="compositionally biased region" description="Basic and acidic residues" evidence="2">
    <location>
        <begin position="124"/>
        <end position="140"/>
    </location>
</feature>
<dbReference type="InterPro" id="IPR051025">
    <property type="entry name" value="RhoGAP"/>
</dbReference>
<evidence type="ECO:0000256" key="2">
    <source>
        <dbReference type="SAM" id="MobiDB-lite"/>
    </source>
</evidence>
<dbReference type="GO" id="GO:0060237">
    <property type="term" value="P:regulation of fungal-type cell wall organization"/>
    <property type="evidence" value="ECO:0007669"/>
    <property type="project" value="TreeGrafter"/>
</dbReference>
<dbReference type="GO" id="GO:0005938">
    <property type="term" value="C:cell cortex"/>
    <property type="evidence" value="ECO:0007669"/>
    <property type="project" value="TreeGrafter"/>
</dbReference>
<dbReference type="OrthoDB" id="79452at2759"/>
<feature type="compositionally biased region" description="Low complexity" evidence="2">
    <location>
        <begin position="71"/>
        <end position="90"/>
    </location>
</feature>
<reference evidence="4" key="1">
    <citation type="journal article" date="2020" name="New Phytol.">
        <title>Comparative genomics reveals dynamic genome evolution in host specialist ectomycorrhizal fungi.</title>
        <authorList>
            <person name="Lofgren L.A."/>
            <person name="Nguyen N.H."/>
            <person name="Vilgalys R."/>
            <person name="Ruytinx J."/>
            <person name="Liao H.L."/>
            <person name="Branco S."/>
            <person name="Kuo A."/>
            <person name="LaButti K."/>
            <person name="Lipzen A."/>
            <person name="Andreopoulos W."/>
            <person name="Pangilinan J."/>
            <person name="Riley R."/>
            <person name="Hundley H."/>
            <person name="Na H."/>
            <person name="Barry K."/>
            <person name="Grigoriev I.V."/>
            <person name="Stajich J.E."/>
            <person name="Kennedy P.G."/>
        </authorList>
    </citation>
    <scope>NUCLEOTIDE SEQUENCE</scope>
    <source>
        <strain evidence="4">MN1</strain>
    </source>
</reference>
<feature type="compositionally biased region" description="Basic residues" evidence="2">
    <location>
        <begin position="628"/>
        <end position="638"/>
    </location>
</feature>
<dbReference type="Pfam" id="PF00620">
    <property type="entry name" value="RhoGAP"/>
    <property type="match status" value="1"/>
</dbReference>
<feature type="region of interest" description="Disordered" evidence="2">
    <location>
        <begin position="548"/>
        <end position="653"/>
    </location>
</feature>
<keyword evidence="5" id="KW-1185">Reference proteome</keyword>
<dbReference type="InterPro" id="IPR000198">
    <property type="entry name" value="RhoGAP_dom"/>
</dbReference>
<evidence type="ECO:0000313" key="4">
    <source>
        <dbReference type="EMBL" id="KAG1818165.1"/>
    </source>
</evidence>
<dbReference type="Proteomes" id="UP000807769">
    <property type="component" value="Unassembled WGS sequence"/>
</dbReference>
<evidence type="ECO:0000313" key="5">
    <source>
        <dbReference type="Proteomes" id="UP000807769"/>
    </source>
</evidence>
<accession>A0A9P7EE33</accession>
<dbReference type="SUPFAM" id="SSF48350">
    <property type="entry name" value="GTPase activation domain, GAP"/>
    <property type="match status" value="1"/>
</dbReference>
<feature type="region of interest" description="Disordered" evidence="2">
    <location>
        <begin position="194"/>
        <end position="218"/>
    </location>
</feature>
<name>A0A9P7EE33_9AGAM</name>
<dbReference type="PANTHER" id="PTHR15228">
    <property type="entry name" value="SPERMATHECAL PHYSIOLOGY VARIANT"/>
    <property type="match status" value="1"/>
</dbReference>
<dbReference type="InterPro" id="IPR008936">
    <property type="entry name" value="Rho_GTPase_activation_prot"/>
</dbReference>
<dbReference type="GeneID" id="64634000"/>
<dbReference type="EMBL" id="JABBWG010000012">
    <property type="protein sequence ID" value="KAG1818165.1"/>
    <property type="molecule type" value="Genomic_DNA"/>
</dbReference>
<dbReference type="RefSeq" id="XP_041194225.1">
    <property type="nucleotide sequence ID" value="XM_041339984.1"/>
</dbReference>